<keyword evidence="4" id="KW-1185">Reference proteome</keyword>
<evidence type="ECO:0008006" key="5">
    <source>
        <dbReference type="Google" id="ProtNLM"/>
    </source>
</evidence>
<accession>A0AAD1XFX0</accession>
<feature type="coiled-coil region" evidence="1">
    <location>
        <begin position="32"/>
        <end position="66"/>
    </location>
</feature>
<dbReference type="CDD" id="cd14686">
    <property type="entry name" value="bZIP"/>
    <property type="match status" value="1"/>
</dbReference>
<evidence type="ECO:0000313" key="4">
    <source>
        <dbReference type="Proteomes" id="UP001295684"/>
    </source>
</evidence>
<feature type="region of interest" description="Disordered" evidence="2">
    <location>
        <begin position="1"/>
        <end position="27"/>
    </location>
</feature>
<feature type="compositionally biased region" description="Basic residues" evidence="2">
    <location>
        <begin position="7"/>
        <end position="27"/>
    </location>
</feature>
<name>A0AAD1XFX0_EUPCR</name>
<comment type="caution">
    <text evidence="3">The sequence shown here is derived from an EMBL/GenBank/DDBJ whole genome shotgun (WGS) entry which is preliminary data.</text>
</comment>
<organism evidence="3 4">
    <name type="scientific">Euplotes crassus</name>
    <dbReference type="NCBI Taxonomy" id="5936"/>
    <lineage>
        <taxon>Eukaryota</taxon>
        <taxon>Sar</taxon>
        <taxon>Alveolata</taxon>
        <taxon>Ciliophora</taxon>
        <taxon>Intramacronucleata</taxon>
        <taxon>Spirotrichea</taxon>
        <taxon>Hypotrichia</taxon>
        <taxon>Euplotida</taxon>
        <taxon>Euplotidae</taxon>
        <taxon>Moneuplotes</taxon>
    </lineage>
</organism>
<evidence type="ECO:0000256" key="2">
    <source>
        <dbReference type="SAM" id="MobiDB-lite"/>
    </source>
</evidence>
<protein>
    <recommendedName>
        <fullName evidence="5">BZIP domain-containing protein</fullName>
    </recommendedName>
</protein>
<dbReference type="AlphaFoldDB" id="A0AAD1XFX0"/>
<gene>
    <name evidence="3" type="ORF">ECRASSUSDP1_LOCUS12237</name>
</gene>
<reference evidence="3" key="1">
    <citation type="submission" date="2023-07" db="EMBL/GenBank/DDBJ databases">
        <authorList>
            <consortium name="AG Swart"/>
            <person name="Singh M."/>
            <person name="Singh A."/>
            <person name="Seah K."/>
            <person name="Emmerich C."/>
        </authorList>
    </citation>
    <scope>NUCLEOTIDE SEQUENCE</scope>
    <source>
        <strain evidence="3">DP1</strain>
    </source>
</reference>
<dbReference type="EMBL" id="CAMPGE010012135">
    <property type="protein sequence ID" value="CAI2370918.1"/>
    <property type="molecule type" value="Genomic_DNA"/>
</dbReference>
<sequence length="177" mass="21166">MEDSKSPHLKRKPPKTNKERSRQHRIRKKKFFEEIITENAELRRQVKQLQKENAKLKEQISIMQRESPDLKGSKTHLKSQFEHSLVEYEDYLYNHLSKKIIANSEEVRYTELAQVMGHICEWSDDRVDYIKTCFNKILDHMISQSSKCYYACNNILLTNTLDGKVNLKKRSKKYFLQ</sequence>
<evidence type="ECO:0000313" key="3">
    <source>
        <dbReference type="EMBL" id="CAI2370918.1"/>
    </source>
</evidence>
<evidence type="ECO:0000256" key="1">
    <source>
        <dbReference type="SAM" id="Coils"/>
    </source>
</evidence>
<dbReference type="Proteomes" id="UP001295684">
    <property type="component" value="Unassembled WGS sequence"/>
</dbReference>
<keyword evidence="1" id="KW-0175">Coiled coil</keyword>
<proteinExistence type="predicted"/>